<comment type="caution">
    <text evidence="1">The sequence shown here is derived from an EMBL/GenBank/DDBJ whole genome shotgun (WGS) entry which is preliminary data.</text>
</comment>
<keyword evidence="2" id="KW-1185">Reference proteome</keyword>
<protein>
    <submittedName>
        <fullName evidence="1">Uncharacterized protein</fullName>
    </submittedName>
</protein>
<name>A0ACC2RTK9_9FUNG</name>
<sequence>MQDYLLLCCLSPSTGLVCLCLFGITTCTFFKTLLVTLLEGLFTIAVTLRRQPFLNLLSNSVEGNVADPELIRRKVVHLGIKQWNNCAVALLHPIFSRDKDV</sequence>
<dbReference type="EMBL" id="QTSX02006521">
    <property type="protein sequence ID" value="KAJ9053420.1"/>
    <property type="molecule type" value="Genomic_DNA"/>
</dbReference>
<accession>A0ACC2RTK9</accession>
<dbReference type="Proteomes" id="UP001165960">
    <property type="component" value="Unassembled WGS sequence"/>
</dbReference>
<evidence type="ECO:0000313" key="1">
    <source>
        <dbReference type="EMBL" id="KAJ9053420.1"/>
    </source>
</evidence>
<gene>
    <name evidence="1" type="ORF">DSO57_1024379</name>
</gene>
<proteinExistence type="predicted"/>
<organism evidence="1 2">
    <name type="scientific">Entomophthora muscae</name>
    <dbReference type="NCBI Taxonomy" id="34485"/>
    <lineage>
        <taxon>Eukaryota</taxon>
        <taxon>Fungi</taxon>
        <taxon>Fungi incertae sedis</taxon>
        <taxon>Zoopagomycota</taxon>
        <taxon>Entomophthoromycotina</taxon>
        <taxon>Entomophthoromycetes</taxon>
        <taxon>Entomophthorales</taxon>
        <taxon>Entomophthoraceae</taxon>
        <taxon>Entomophthora</taxon>
    </lineage>
</organism>
<reference evidence="1" key="1">
    <citation type="submission" date="2022-04" db="EMBL/GenBank/DDBJ databases">
        <title>Genome of the entomopathogenic fungus Entomophthora muscae.</title>
        <authorList>
            <person name="Elya C."/>
            <person name="Lovett B.R."/>
            <person name="Lee E."/>
            <person name="Macias A.M."/>
            <person name="Hajek A.E."/>
            <person name="De Bivort B.L."/>
            <person name="Kasson M.T."/>
            <person name="De Fine Licht H.H."/>
            <person name="Stajich J.E."/>
        </authorList>
    </citation>
    <scope>NUCLEOTIDE SEQUENCE</scope>
    <source>
        <strain evidence="1">Berkeley</strain>
    </source>
</reference>
<evidence type="ECO:0000313" key="2">
    <source>
        <dbReference type="Proteomes" id="UP001165960"/>
    </source>
</evidence>